<comment type="caution">
    <text evidence="6">The sequence shown here is derived from an EMBL/GenBank/DDBJ whole genome shotgun (WGS) entry which is preliminary data.</text>
</comment>
<keyword evidence="4" id="KW-0460">Magnesium</keyword>
<keyword evidence="1" id="KW-0540">Nuclease</keyword>
<accession>A0A368VEW9</accession>
<dbReference type="GO" id="GO:0046872">
    <property type="term" value="F:metal ion binding"/>
    <property type="evidence" value="ECO:0007669"/>
    <property type="project" value="UniProtKB-KW"/>
</dbReference>
<evidence type="ECO:0000256" key="2">
    <source>
        <dbReference type="ARBA" id="ARBA00022723"/>
    </source>
</evidence>
<gene>
    <name evidence="6" type="ORF">DFQ14_11481</name>
</gene>
<organism evidence="6 7">
    <name type="scientific">Halopolyspora algeriensis</name>
    <dbReference type="NCBI Taxonomy" id="1500506"/>
    <lineage>
        <taxon>Bacteria</taxon>
        <taxon>Bacillati</taxon>
        <taxon>Actinomycetota</taxon>
        <taxon>Actinomycetes</taxon>
        <taxon>Actinomycetes incertae sedis</taxon>
        <taxon>Halopolyspora</taxon>
    </lineage>
</organism>
<feature type="domain" description="PIN" evidence="5">
    <location>
        <begin position="2"/>
        <end position="101"/>
    </location>
</feature>
<evidence type="ECO:0000313" key="7">
    <source>
        <dbReference type="Proteomes" id="UP000253495"/>
    </source>
</evidence>
<evidence type="ECO:0000256" key="4">
    <source>
        <dbReference type="ARBA" id="ARBA00022842"/>
    </source>
</evidence>
<dbReference type="InterPro" id="IPR029060">
    <property type="entry name" value="PIN-like_dom_sf"/>
</dbReference>
<proteinExistence type="predicted"/>
<evidence type="ECO:0000259" key="5">
    <source>
        <dbReference type="Pfam" id="PF01850"/>
    </source>
</evidence>
<dbReference type="Proteomes" id="UP000253495">
    <property type="component" value="Unassembled WGS sequence"/>
</dbReference>
<evidence type="ECO:0000256" key="1">
    <source>
        <dbReference type="ARBA" id="ARBA00022722"/>
    </source>
</evidence>
<protein>
    <recommendedName>
        <fullName evidence="5">PIN domain-containing protein</fullName>
    </recommendedName>
</protein>
<evidence type="ECO:0000256" key="3">
    <source>
        <dbReference type="ARBA" id="ARBA00022801"/>
    </source>
</evidence>
<dbReference type="CDD" id="cd09874">
    <property type="entry name" value="PIN_MT3492-like"/>
    <property type="match status" value="1"/>
</dbReference>
<dbReference type="InterPro" id="IPR002716">
    <property type="entry name" value="PIN_dom"/>
</dbReference>
<dbReference type="GO" id="GO:0004518">
    <property type="term" value="F:nuclease activity"/>
    <property type="evidence" value="ECO:0007669"/>
    <property type="project" value="UniProtKB-KW"/>
</dbReference>
<dbReference type="EMBL" id="QPJC01000014">
    <property type="protein sequence ID" value="RCW39817.1"/>
    <property type="molecule type" value="Genomic_DNA"/>
</dbReference>
<dbReference type="GO" id="GO:0016787">
    <property type="term" value="F:hydrolase activity"/>
    <property type="evidence" value="ECO:0007669"/>
    <property type="project" value="UniProtKB-KW"/>
</dbReference>
<dbReference type="RefSeq" id="WP_114454589.1">
    <property type="nucleotide sequence ID" value="NZ_QPJC01000014.1"/>
</dbReference>
<dbReference type="Pfam" id="PF01850">
    <property type="entry name" value="PIN"/>
    <property type="match status" value="1"/>
</dbReference>
<dbReference type="SUPFAM" id="SSF88723">
    <property type="entry name" value="PIN domain-like"/>
    <property type="match status" value="1"/>
</dbReference>
<keyword evidence="3" id="KW-0378">Hydrolase</keyword>
<dbReference type="OrthoDB" id="4750219at2"/>
<dbReference type="AlphaFoldDB" id="A0A368VEW9"/>
<reference evidence="6 7" key="1">
    <citation type="submission" date="2018-07" db="EMBL/GenBank/DDBJ databases">
        <title>Genomic Encyclopedia of Type Strains, Phase III (KMG-III): the genomes of soil and plant-associated and newly described type strains.</title>
        <authorList>
            <person name="Whitman W."/>
        </authorList>
    </citation>
    <scope>NUCLEOTIDE SEQUENCE [LARGE SCALE GENOMIC DNA]</scope>
    <source>
        <strain evidence="6 7">CECT 8575</strain>
    </source>
</reference>
<sequence>MIYFDSSALIKLIAPEPESEALSEWVLRYRDLPRVTSAVSKLDVLRSFREMGPAAEDLASIVVSKIEQLPVRQEVLDSASELDSLLGPVEAIHLASASRSRDGLHAFVSYDPVMLSEARRAGLATVSPGVPSEPV</sequence>
<keyword evidence="2" id="KW-0479">Metal-binding</keyword>
<evidence type="ECO:0000313" key="6">
    <source>
        <dbReference type="EMBL" id="RCW39817.1"/>
    </source>
</evidence>
<dbReference type="Gene3D" id="3.40.50.1010">
    <property type="entry name" value="5'-nuclease"/>
    <property type="match status" value="1"/>
</dbReference>
<keyword evidence="7" id="KW-1185">Reference proteome</keyword>
<name>A0A368VEW9_9ACTN</name>